<dbReference type="Proteomes" id="UP001152759">
    <property type="component" value="Chromosome 5"/>
</dbReference>
<dbReference type="InterPro" id="IPR047574">
    <property type="entry name" value="AD"/>
</dbReference>
<dbReference type="InterPro" id="IPR039683">
    <property type="entry name" value="Lsm12-like"/>
</dbReference>
<evidence type="ECO:0000256" key="1">
    <source>
        <dbReference type="SAM" id="MobiDB-lite"/>
    </source>
</evidence>
<accession>A0A9P0AFG2</accession>
<evidence type="ECO:0000259" key="2">
    <source>
        <dbReference type="PROSITE" id="PS52001"/>
    </source>
</evidence>
<sequence length="193" mass="21380">MAAVSECFSVGSTVSCVTCYKKEIEGEVLAFDFQSKMLVLKCPASNGRPSSNNIYIVNLSFVSDVQVKKEVSPKVEPPQSLNLNRINTRVRNQLEEKQRLITALKGGVSAEGRKLFLSISKTIPQITWQGPNIVVLNQVTITPPYKPENVSGKDGKAHQHIRKLVEKYEKEMQAEDSLHSVPGLSKTSTNHLD</sequence>
<dbReference type="KEGG" id="btab:109040773"/>
<evidence type="ECO:0000313" key="4">
    <source>
        <dbReference type="Proteomes" id="UP001152759"/>
    </source>
</evidence>
<dbReference type="AlphaFoldDB" id="A0A9P0AFG2"/>
<dbReference type="OrthoDB" id="1057137at2759"/>
<dbReference type="PANTHER" id="PTHR13542">
    <property type="entry name" value="LSM12 HOMOLOG"/>
    <property type="match status" value="1"/>
</dbReference>
<feature type="domain" description="AD" evidence="2">
    <location>
        <begin position="79"/>
        <end position="173"/>
    </location>
</feature>
<dbReference type="Pfam" id="PF21166">
    <property type="entry name" value="LSM12_LSM"/>
    <property type="match status" value="1"/>
</dbReference>
<dbReference type="PROSITE" id="PS52001">
    <property type="entry name" value="AD"/>
    <property type="match status" value="1"/>
</dbReference>
<gene>
    <name evidence="3" type="ORF">BEMITA_LOCUS9373</name>
</gene>
<organism evidence="3 4">
    <name type="scientific">Bemisia tabaci</name>
    <name type="common">Sweetpotato whitefly</name>
    <name type="synonym">Aleurodes tabaci</name>
    <dbReference type="NCBI Taxonomy" id="7038"/>
    <lineage>
        <taxon>Eukaryota</taxon>
        <taxon>Metazoa</taxon>
        <taxon>Ecdysozoa</taxon>
        <taxon>Arthropoda</taxon>
        <taxon>Hexapoda</taxon>
        <taxon>Insecta</taxon>
        <taxon>Pterygota</taxon>
        <taxon>Neoptera</taxon>
        <taxon>Paraneoptera</taxon>
        <taxon>Hemiptera</taxon>
        <taxon>Sternorrhyncha</taxon>
        <taxon>Aleyrodoidea</taxon>
        <taxon>Aleyrodidae</taxon>
        <taxon>Aleyrodinae</taxon>
        <taxon>Bemisia</taxon>
    </lineage>
</organism>
<evidence type="ECO:0000313" key="3">
    <source>
        <dbReference type="EMBL" id="CAH0390670.1"/>
    </source>
</evidence>
<proteinExistence type="predicted"/>
<dbReference type="Pfam" id="PF09793">
    <property type="entry name" value="AD"/>
    <property type="match status" value="1"/>
</dbReference>
<dbReference type="CDD" id="cd01735">
    <property type="entry name" value="LSm12_N"/>
    <property type="match status" value="1"/>
</dbReference>
<dbReference type="EMBL" id="OU963866">
    <property type="protein sequence ID" value="CAH0390670.1"/>
    <property type="molecule type" value="Genomic_DNA"/>
</dbReference>
<dbReference type="SMART" id="SM00995">
    <property type="entry name" value="AD"/>
    <property type="match status" value="1"/>
</dbReference>
<feature type="region of interest" description="Disordered" evidence="1">
    <location>
        <begin position="172"/>
        <end position="193"/>
    </location>
</feature>
<dbReference type="InterPro" id="IPR019181">
    <property type="entry name" value="LSM12_ABD"/>
</dbReference>
<name>A0A9P0AFG2_BEMTA</name>
<dbReference type="InterPro" id="IPR048478">
    <property type="entry name" value="LSM12_LSM"/>
</dbReference>
<keyword evidence="4" id="KW-1185">Reference proteome</keyword>
<reference evidence="3" key="1">
    <citation type="submission" date="2021-12" db="EMBL/GenBank/DDBJ databases">
        <authorList>
            <person name="King R."/>
        </authorList>
    </citation>
    <scope>NUCLEOTIDE SEQUENCE</scope>
</reference>
<protein>
    <recommendedName>
        <fullName evidence="2">AD domain-containing protein</fullName>
    </recommendedName>
</protein>